<feature type="domain" description="Pyridoxine 5'-phosphate oxidase dimerisation C-terminal" evidence="13">
    <location>
        <begin position="181"/>
        <end position="235"/>
    </location>
</feature>
<dbReference type="Pfam" id="PF10590">
    <property type="entry name" value="PNP_phzG_C"/>
    <property type="match status" value="1"/>
</dbReference>
<keyword evidence="15" id="KW-1185">Reference proteome</keyword>
<evidence type="ECO:0000313" key="14">
    <source>
        <dbReference type="EMBL" id="KAK2158019.1"/>
    </source>
</evidence>
<comment type="pathway">
    <text evidence="4">Cofactor metabolism; pyridoxal 5'-phosphate salvage; pyridoxal 5'-phosphate from pyridoxine 5'-phosphate: step 1/1.</text>
</comment>
<evidence type="ECO:0000256" key="11">
    <source>
        <dbReference type="ARBA" id="ARBA00023096"/>
    </source>
</evidence>
<evidence type="ECO:0000259" key="12">
    <source>
        <dbReference type="Pfam" id="PF01243"/>
    </source>
</evidence>
<dbReference type="PANTHER" id="PTHR10851">
    <property type="entry name" value="PYRIDOXINE-5-PHOSPHATE OXIDASE"/>
    <property type="match status" value="1"/>
</dbReference>
<dbReference type="AlphaFoldDB" id="A0AAD9N8H4"/>
<evidence type="ECO:0000256" key="7">
    <source>
        <dbReference type="ARBA" id="ARBA00012801"/>
    </source>
</evidence>
<dbReference type="GO" id="GO:0010181">
    <property type="term" value="F:FMN binding"/>
    <property type="evidence" value="ECO:0007669"/>
    <property type="project" value="InterPro"/>
</dbReference>
<evidence type="ECO:0000256" key="6">
    <source>
        <dbReference type="ARBA" id="ARBA00011738"/>
    </source>
</evidence>
<dbReference type="InterPro" id="IPR011576">
    <property type="entry name" value="Pyridox_Oxase_N"/>
</dbReference>
<protein>
    <recommendedName>
        <fullName evidence="7">pyridoxal 5'-phosphate synthase</fullName>
        <ecNumber evidence="7">1.4.3.5</ecNumber>
    </recommendedName>
</protein>
<evidence type="ECO:0000256" key="1">
    <source>
        <dbReference type="ARBA" id="ARBA00001917"/>
    </source>
</evidence>
<dbReference type="HAMAP" id="MF_01629">
    <property type="entry name" value="PdxH"/>
    <property type="match status" value="1"/>
</dbReference>
<dbReference type="PIRSF" id="PIRSF000190">
    <property type="entry name" value="Pyd_amn-ph_oxd"/>
    <property type="match status" value="1"/>
</dbReference>
<dbReference type="EC" id="1.4.3.5" evidence="7"/>
<reference evidence="14" key="1">
    <citation type="journal article" date="2023" name="Mol. Biol. Evol.">
        <title>Third-Generation Sequencing Reveals the Adaptive Role of the Epigenome in Three Deep-Sea Polychaetes.</title>
        <authorList>
            <person name="Perez M."/>
            <person name="Aroh O."/>
            <person name="Sun Y."/>
            <person name="Lan Y."/>
            <person name="Juniper S.K."/>
            <person name="Young C.R."/>
            <person name="Angers B."/>
            <person name="Qian P.Y."/>
        </authorList>
    </citation>
    <scope>NUCLEOTIDE SEQUENCE</scope>
    <source>
        <strain evidence="14">R07B-5</strain>
    </source>
</reference>
<dbReference type="GO" id="GO:0008615">
    <property type="term" value="P:pyridoxine biosynthetic process"/>
    <property type="evidence" value="ECO:0007669"/>
    <property type="project" value="UniProtKB-KW"/>
</dbReference>
<keyword evidence="9" id="KW-0288">FMN</keyword>
<comment type="pathway">
    <text evidence="3">Cofactor metabolism; pyridoxal 5'-phosphate salvage; pyridoxal 5'-phosphate from pyridoxamine 5'-phosphate: step 1/1.</text>
</comment>
<dbReference type="NCBIfam" id="TIGR00558">
    <property type="entry name" value="pdxH"/>
    <property type="match status" value="1"/>
</dbReference>
<dbReference type="PROSITE" id="PS01064">
    <property type="entry name" value="PYRIDOX_OXIDASE"/>
    <property type="match status" value="1"/>
</dbReference>
<keyword evidence="8" id="KW-0285">Flavoprotein</keyword>
<dbReference type="InterPro" id="IPR019576">
    <property type="entry name" value="Pyridoxamine_oxidase_dimer_C"/>
</dbReference>
<dbReference type="Pfam" id="PF01243">
    <property type="entry name" value="PNPOx_N"/>
    <property type="match status" value="1"/>
</dbReference>
<evidence type="ECO:0000313" key="15">
    <source>
        <dbReference type="Proteomes" id="UP001209878"/>
    </source>
</evidence>
<evidence type="ECO:0000256" key="5">
    <source>
        <dbReference type="ARBA" id="ARBA00007301"/>
    </source>
</evidence>
<evidence type="ECO:0000256" key="4">
    <source>
        <dbReference type="ARBA" id="ARBA00005037"/>
    </source>
</evidence>
<evidence type="ECO:0000256" key="10">
    <source>
        <dbReference type="ARBA" id="ARBA00023002"/>
    </source>
</evidence>
<dbReference type="EMBL" id="JAODUO010001827">
    <property type="protein sequence ID" value="KAK2158019.1"/>
    <property type="molecule type" value="Genomic_DNA"/>
</dbReference>
<evidence type="ECO:0000256" key="9">
    <source>
        <dbReference type="ARBA" id="ARBA00022643"/>
    </source>
</evidence>
<evidence type="ECO:0000256" key="8">
    <source>
        <dbReference type="ARBA" id="ARBA00022630"/>
    </source>
</evidence>
<dbReference type="NCBIfam" id="NF004231">
    <property type="entry name" value="PRK05679.1"/>
    <property type="match status" value="1"/>
</dbReference>
<dbReference type="InterPro" id="IPR012349">
    <property type="entry name" value="Split_barrel_FMN-bd"/>
</dbReference>
<comment type="function">
    <text evidence="2">Catalyzes the oxidation of either pyridoxine 5'-phosphate (PNP) or pyridoxamine 5'-phosphate (PMP) into pyridoxal 5'-phosphate (PLP).</text>
</comment>
<sequence length="235" mass="27164">MTSERDIAAMRVPYNDDNSVFTESDLVSMEPFANFRHWFEQACQSKSVVEPNAMSLATASKEGRPSTRMLLLKGFDERGFKFFTNYNSRKSHDLDENPYASMMFYWDTLKKMVRIEGSVEKLSEEESSEYFQSRPRCSQISASVSQQSSTIPNREALRNDYEAALKKYEDESIPVPKPESWGGYVLKPERVEFWQGQTTRLHDRIVFRKPAQGETIDPSVTHQGDNGWLYERLAP</sequence>
<accession>A0AAD9N8H4</accession>
<comment type="cofactor">
    <cofactor evidence="1">
        <name>FMN</name>
        <dbReference type="ChEBI" id="CHEBI:58210"/>
    </cofactor>
</comment>
<comment type="caution">
    <text evidence="14">The sequence shown here is derived from an EMBL/GenBank/DDBJ whole genome shotgun (WGS) entry which is preliminary data.</text>
</comment>
<dbReference type="InterPro" id="IPR019740">
    <property type="entry name" value="Pyridox_Oxase_CS"/>
</dbReference>
<proteinExistence type="inferred from homology"/>
<dbReference type="SUPFAM" id="SSF50475">
    <property type="entry name" value="FMN-binding split barrel"/>
    <property type="match status" value="1"/>
</dbReference>
<dbReference type="PANTHER" id="PTHR10851:SF0">
    <property type="entry name" value="PYRIDOXINE-5'-PHOSPHATE OXIDASE"/>
    <property type="match status" value="1"/>
</dbReference>
<dbReference type="FunFam" id="2.30.110.10:FF:000005">
    <property type="entry name" value="NAD(P)H-hydrate epimerase"/>
    <property type="match status" value="1"/>
</dbReference>
<evidence type="ECO:0000256" key="3">
    <source>
        <dbReference type="ARBA" id="ARBA00004738"/>
    </source>
</evidence>
<keyword evidence="11" id="KW-0664">Pyridoxine biosynthesis</keyword>
<comment type="subunit">
    <text evidence="6">Homodimer.</text>
</comment>
<gene>
    <name evidence="14" type="ORF">NP493_1828g00000</name>
</gene>
<dbReference type="GO" id="GO:0004733">
    <property type="term" value="F:pyridoxamine phosphate oxidase activity"/>
    <property type="evidence" value="ECO:0007669"/>
    <property type="project" value="UniProtKB-EC"/>
</dbReference>
<name>A0AAD9N8H4_RIDPI</name>
<feature type="domain" description="Pyridoxamine 5'-phosphate oxidase N-terminal" evidence="12">
    <location>
        <begin position="50"/>
        <end position="163"/>
    </location>
</feature>
<evidence type="ECO:0000259" key="13">
    <source>
        <dbReference type="Pfam" id="PF10590"/>
    </source>
</evidence>
<keyword evidence="10" id="KW-0560">Oxidoreductase</keyword>
<dbReference type="Proteomes" id="UP001209878">
    <property type="component" value="Unassembled WGS sequence"/>
</dbReference>
<evidence type="ECO:0000256" key="2">
    <source>
        <dbReference type="ARBA" id="ARBA00003691"/>
    </source>
</evidence>
<comment type="similarity">
    <text evidence="5">Belongs to the pyridoxamine 5'-phosphate oxidase family.</text>
</comment>
<organism evidence="14 15">
    <name type="scientific">Ridgeia piscesae</name>
    <name type="common">Tubeworm</name>
    <dbReference type="NCBI Taxonomy" id="27915"/>
    <lineage>
        <taxon>Eukaryota</taxon>
        <taxon>Metazoa</taxon>
        <taxon>Spiralia</taxon>
        <taxon>Lophotrochozoa</taxon>
        <taxon>Annelida</taxon>
        <taxon>Polychaeta</taxon>
        <taxon>Sedentaria</taxon>
        <taxon>Canalipalpata</taxon>
        <taxon>Sabellida</taxon>
        <taxon>Siboglinidae</taxon>
        <taxon>Ridgeia</taxon>
    </lineage>
</organism>
<dbReference type="InterPro" id="IPR000659">
    <property type="entry name" value="Pyridox_Oxase"/>
</dbReference>
<dbReference type="Gene3D" id="2.30.110.10">
    <property type="entry name" value="Electron Transport, Fmn-binding Protein, Chain A"/>
    <property type="match status" value="1"/>
</dbReference>